<keyword evidence="2" id="KW-1185">Reference proteome</keyword>
<evidence type="ECO:0000313" key="1">
    <source>
        <dbReference type="EMBL" id="QNN99964.1"/>
    </source>
</evidence>
<organism evidence="1 2">
    <name type="scientific">Pseudomonas phage phiPsa267</name>
    <dbReference type="NCBI Taxonomy" id="1460361"/>
    <lineage>
        <taxon>Viruses</taxon>
        <taxon>Duplodnaviria</taxon>
        <taxon>Heunggongvirae</taxon>
        <taxon>Uroviricota</taxon>
        <taxon>Caudoviricetes</taxon>
        <taxon>Vandenendeviridae</taxon>
        <taxon>Gorskivirinae</taxon>
        <taxon>Otagovirus</taxon>
        <taxon>Otagovirus psa267</taxon>
    </lineage>
</organism>
<name>A0A7G9V109_9CAUD</name>
<proteinExistence type="predicted"/>
<reference evidence="1 2" key="1">
    <citation type="submission" date="2020-06" db="EMBL/GenBank/DDBJ databases">
        <title>Characterization of Pseudomonas phiPsa374-like phages.</title>
        <authorList>
            <person name="Warring S."/>
            <person name="Malone L.M."/>
            <person name="Easingwood R.A."/>
            <person name="Rigano L."/>
            <person name="Frampton R.A."/>
            <person name="Lopez Acedo E."/>
            <person name="Templeton M.D."/>
            <person name="Kleffmann T."/>
            <person name="Bostina M."/>
            <person name="Fineran P.C."/>
        </authorList>
    </citation>
    <scope>NUCLEOTIDE SEQUENCE [LARGE SCALE GENOMIC DNA]</scope>
</reference>
<sequence length="91" mass="10173">MSDQHVNLTEEEIFAELVKLFTTQLSTADAIKDLKNKNKFNKKANPTGIDSHELGLIVAAAKLEANEAYEEFTGRNAEIQAKFEELTGYNL</sequence>
<accession>A0A7G9V109</accession>
<protein>
    <submittedName>
        <fullName evidence="1">Uncharacterized protein</fullName>
    </submittedName>
</protein>
<dbReference type="EMBL" id="MT670417">
    <property type="protein sequence ID" value="QNN99964.1"/>
    <property type="molecule type" value="Genomic_DNA"/>
</dbReference>
<evidence type="ECO:0000313" key="2">
    <source>
        <dbReference type="Proteomes" id="UP000516074"/>
    </source>
</evidence>
<dbReference type="Proteomes" id="UP000516074">
    <property type="component" value="Segment"/>
</dbReference>
<gene>
    <name evidence="1" type="ORF">phiPsa267_119</name>
</gene>